<evidence type="ECO:0000313" key="2">
    <source>
        <dbReference type="EnsemblFungi" id="EJT80330"/>
    </source>
</evidence>
<reference evidence="2" key="4">
    <citation type="journal article" date="2015" name="G3 (Bethesda)">
        <title>Genome sequences of three phytopathogenic species of the Magnaporthaceae family of fungi.</title>
        <authorList>
            <person name="Okagaki L.H."/>
            <person name="Nunes C.C."/>
            <person name="Sailsbery J."/>
            <person name="Clay B."/>
            <person name="Brown D."/>
            <person name="John T."/>
            <person name="Oh Y."/>
            <person name="Young N."/>
            <person name="Fitzgerald M."/>
            <person name="Haas B.J."/>
            <person name="Zeng Q."/>
            <person name="Young S."/>
            <person name="Adiconis X."/>
            <person name="Fan L."/>
            <person name="Levin J.Z."/>
            <person name="Mitchell T.K."/>
            <person name="Okubara P.A."/>
            <person name="Farman M.L."/>
            <person name="Kohn L.M."/>
            <person name="Birren B."/>
            <person name="Ma L.-J."/>
            <person name="Dean R.A."/>
        </authorList>
    </citation>
    <scope>NUCLEOTIDE SEQUENCE</scope>
    <source>
        <strain evidence="2">R3-111a-1</strain>
    </source>
</reference>
<reference evidence="1" key="3">
    <citation type="submission" date="2010-09" db="EMBL/GenBank/DDBJ databases">
        <title>Annotation of Gaeumannomyces graminis var. tritici R3-111a-1.</title>
        <authorList>
            <consortium name="The Broad Institute Genome Sequencing Platform"/>
            <person name="Ma L.-J."/>
            <person name="Dead R."/>
            <person name="Young S.K."/>
            <person name="Zeng Q."/>
            <person name="Gargeya S."/>
            <person name="Fitzgerald M."/>
            <person name="Haas B."/>
            <person name="Abouelleil A."/>
            <person name="Alvarado L."/>
            <person name="Arachchi H.M."/>
            <person name="Berlin A."/>
            <person name="Brown A."/>
            <person name="Chapman S.B."/>
            <person name="Chen Z."/>
            <person name="Dunbar C."/>
            <person name="Freedman E."/>
            <person name="Gearin G."/>
            <person name="Gellesch M."/>
            <person name="Goldberg J."/>
            <person name="Griggs A."/>
            <person name="Gujja S."/>
            <person name="Heiman D."/>
            <person name="Howarth C."/>
            <person name="Larson L."/>
            <person name="Lui A."/>
            <person name="MacDonald P.J.P."/>
            <person name="Mehta T."/>
            <person name="Montmayeur A."/>
            <person name="Murphy C."/>
            <person name="Neiman D."/>
            <person name="Pearson M."/>
            <person name="Priest M."/>
            <person name="Roberts A."/>
            <person name="Saif S."/>
            <person name="Shea T."/>
            <person name="Shenoy N."/>
            <person name="Sisk P."/>
            <person name="Stolte C."/>
            <person name="Sykes S."/>
            <person name="Yandava C."/>
            <person name="Wortman J."/>
            <person name="Nusbaum C."/>
            <person name="Birren B."/>
        </authorList>
    </citation>
    <scope>NUCLEOTIDE SEQUENCE</scope>
    <source>
        <strain evidence="1">R3-111a-1</strain>
    </source>
</reference>
<gene>
    <name evidence="2" type="primary">20340789</name>
    <name evidence="1" type="ORF">GGTG_00331</name>
</gene>
<name>J3NGE0_GAET3</name>
<proteinExistence type="predicted"/>
<evidence type="ECO:0000313" key="3">
    <source>
        <dbReference type="Proteomes" id="UP000006039"/>
    </source>
</evidence>
<dbReference type="Proteomes" id="UP000006039">
    <property type="component" value="Unassembled WGS sequence"/>
</dbReference>
<dbReference type="HOGENOM" id="CLU_3087349_0_0_1"/>
<dbReference type="VEuPathDB" id="FungiDB:GGTG_00331"/>
<evidence type="ECO:0000313" key="1">
    <source>
        <dbReference type="EMBL" id="EJT80330.1"/>
    </source>
</evidence>
<dbReference type="EMBL" id="GL385395">
    <property type="protein sequence ID" value="EJT80330.1"/>
    <property type="molecule type" value="Genomic_DNA"/>
</dbReference>
<dbReference type="AlphaFoldDB" id="J3NGE0"/>
<reference evidence="1" key="2">
    <citation type="submission" date="2010-07" db="EMBL/GenBank/DDBJ databases">
        <authorList>
            <consortium name="The Broad Institute Genome Sequencing Platform"/>
            <consortium name="Broad Institute Genome Sequencing Center for Infectious Disease"/>
            <person name="Ma L.-J."/>
            <person name="Dead R."/>
            <person name="Young S."/>
            <person name="Zeng Q."/>
            <person name="Koehrsen M."/>
            <person name="Alvarado L."/>
            <person name="Berlin A."/>
            <person name="Chapman S.B."/>
            <person name="Chen Z."/>
            <person name="Freedman E."/>
            <person name="Gellesch M."/>
            <person name="Goldberg J."/>
            <person name="Griggs A."/>
            <person name="Gujja S."/>
            <person name="Heilman E.R."/>
            <person name="Heiman D."/>
            <person name="Hepburn T."/>
            <person name="Howarth C."/>
            <person name="Jen D."/>
            <person name="Larson L."/>
            <person name="Mehta T."/>
            <person name="Neiman D."/>
            <person name="Pearson M."/>
            <person name="Roberts A."/>
            <person name="Saif S."/>
            <person name="Shea T."/>
            <person name="Shenoy N."/>
            <person name="Sisk P."/>
            <person name="Stolte C."/>
            <person name="Sykes S."/>
            <person name="Walk T."/>
            <person name="White J."/>
            <person name="Yandava C."/>
            <person name="Haas B."/>
            <person name="Nusbaum C."/>
            <person name="Birren B."/>
        </authorList>
    </citation>
    <scope>NUCLEOTIDE SEQUENCE</scope>
    <source>
        <strain evidence="1">R3-111a-1</strain>
    </source>
</reference>
<dbReference type="RefSeq" id="XP_009216339.1">
    <property type="nucleotide sequence ID" value="XM_009218075.1"/>
</dbReference>
<accession>J3NGE0</accession>
<sequence length="52" mass="5209">MGDTGIAGEVAADAVWPKEQATSSGAPLSGAPMACICDLAWFNVMAGDSSHL</sequence>
<reference evidence="2" key="5">
    <citation type="submission" date="2018-04" db="UniProtKB">
        <authorList>
            <consortium name="EnsemblFungi"/>
        </authorList>
    </citation>
    <scope>IDENTIFICATION</scope>
    <source>
        <strain evidence="2">R3-111a-1</strain>
    </source>
</reference>
<reference evidence="3" key="1">
    <citation type="submission" date="2010-07" db="EMBL/GenBank/DDBJ databases">
        <title>The genome sequence of Gaeumannomyces graminis var. tritici strain R3-111a-1.</title>
        <authorList>
            <consortium name="The Broad Institute Genome Sequencing Platform"/>
            <person name="Ma L.-J."/>
            <person name="Dead R."/>
            <person name="Young S."/>
            <person name="Zeng Q."/>
            <person name="Koehrsen M."/>
            <person name="Alvarado L."/>
            <person name="Berlin A."/>
            <person name="Chapman S.B."/>
            <person name="Chen Z."/>
            <person name="Freedman E."/>
            <person name="Gellesch M."/>
            <person name="Goldberg J."/>
            <person name="Griggs A."/>
            <person name="Gujja S."/>
            <person name="Heilman E.R."/>
            <person name="Heiman D."/>
            <person name="Hepburn T."/>
            <person name="Howarth C."/>
            <person name="Jen D."/>
            <person name="Larson L."/>
            <person name="Mehta T."/>
            <person name="Neiman D."/>
            <person name="Pearson M."/>
            <person name="Roberts A."/>
            <person name="Saif S."/>
            <person name="Shea T."/>
            <person name="Shenoy N."/>
            <person name="Sisk P."/>
            <person name="Stolte C."/>
            <person name="Sykes S."/>
            <person name="Walk T."/>
            <person name="White J."/>
            <person name="Yandava C."/>
            <person name="Haas B."/>
            <person name="Nusbaum C."/>
            <person name="Birren B."/>
        </authorList>
    </citation>
    <scope>NUCLEOTIDE SEQUENCE [LARGE SCALE GENOMIC DNA]</scope>
    <source>
        <strain evidence="3">R3-111a-1</strain>
    </source>
</reference>
<organism evidence="1">
    <name type="scientific">Gaeumannomyces tritici (strain R3-111a-1)</name>
    <name type="common">Wheat and barley take-all root rot fungus</name>
    <name type="synonym">Gaeumannomyces graminis var. tritici</name>
    <dbReference type="NCBI Taxonomy" id="644352"/>
    <lineage>
        <taxon>Eukaryota</taxon>
        <taxon>Fungi</taxon>
        <taxon>Dikarya</taxon>
        <taxon>Ascomycota</taxon>
        <taxon>Pezizomycotina</taxon>
        <taxon>Sordariomycetes</taxon>
        <taxon>Sordariomycetidae</taxon>
        <taxon>Magnaporthales</taxon>
        <taxon>Magnaporthaceae</taxon>
        <taxon>Gaeumannomyces</taxon>
    </lineage>
</organism>
<dbReference type="GeneID" id="20340789"/>
<dbReference type="EnsemblFungi" id="EJT80330">
    <property type="protein sequence ID" value="EJT80330"/>
    <property type="gene ID" value="GGTG_00331"/>
</dbReference>
<protein>
    <submittedName>
        <fullName evidence="1 2">Uncharacterized protein</fullName>
    </submittedName>
</protein>
<keyword evidence="3" id="KW-1185">Reference proteome</keyword>